<evidence type="ECO:0000313" key="7">
    <source>
        <dbReference type="EMBL" id="MBY19243.1"/>
    </source>
</evidence>
<protein>
    <recommendedName>
        <fullName evidence="2">RNA-binding protein 42</fullName>
    </recommendedName>
    <alternativeName>
        <fullName evidence="4">RNA-binding motif protein 42</fullName>
    </alternativeName>
</protein>
<dbReference type="EMBL" id="GGMR01006624">
    <property type="protein sequence ID" value="MBY19243.1"/>
    <property type="molecule type" value="Transcribed_RNA"/>
</dbReference>
<accession>A0A2S2NPV9</accession>
<name>A0A2S2NPV9_SCHGA</name>
<dbReference type="Gene3D" id="3.30.70.330">
    <property type="match status" value="1"/>
</dbReference>
<evidence type="ECO:0000256" key="1">
    <source>
        <dbReference type="ARBA" id="ARBA00007408"/>
    </source>
</evidence>
<dbReference type="PANTHER" id="PTHR47640">
    <property type="entry name" value="TRNA SELENOCYSTEINE 1-ASSOCIATED PROTEIN 1-RELATED-RELATED"/>
    <property type="match status" value="1"/>
</dbReference>
<dbReference type="PANTHER" id="PTHR47640:SF11">
    <property type="entry name" value="RNA-BINDING PROTEIN 42"/>
    <property type="match status" value="1"/>
</dbReference>
<dbReference type="InterPro" id="IPR012677">
    <property type="entry name" value="Nucleotide-bd_a/b_plait_sf"/>
</dbReference>
<gene>
    <name evidence="7" type="primary">rbm42</name>
    <name evidence="7" type="ORF">g.65507</name>
</gene>
<dbReference type="SUPFAM" id="SSF54928">
    <property type="entry name" value="RNA-binding domain, RBD"/>
    <property type="match status" value="1"/>
</dbReference>
<evidence type="ECO:0000256" key="3">
    <source>
        <dbReference type="ARBA" id="ARBA00022884"/>
    </source>
</evidence>
<evidence type="ECO:0000259" key="6">
    <source>
        <dbReference type="PROSITE" id="PS50102"/>
    </source>
</evidence>
<dbReference type="AlphaFoldDB" id="A0A2S2NPV9"/>
<dbReference type="InterPro" id="IPR035979">
    <property type="entry name" value="RBD_domain_sf"/>
</dbReference>
<reference evidence="7" key="1">
    <citation type="submission" date="2018-04" db="EMBL/GenBank/DDBJ databases">
        <title>Transcriptome of Schizaphis graminum biotype I.</title>
        <authorList>
            <person name="Scully E.D."/>
            <person name="Geib S.M."/>
            <person name="Palmer N.A."/>
            <person name="Koch K."/>
            <person name="Bradshaw J."/>
            <person name="Heng-Moss T."/>
            <person name="Sarath G."/>
        </authorList>
    </citation>
    <scope>NUCLEOTIDE SEQUENCE</scope>
</reference>
<comment type="similarity">
    <text evidence="1">Belongs to the RRM RBM42 family.</text>
</comment>
<proteinExistence type="inferred from homology"/>
<dbReference type="InterPro" id="IPR000504">
    <property type="entry name" value="RRM_dom"/>
</dbReference>
<sequence>MFLTVFEFKKYLLLSSDMADAFDKLRMMEDEMNKFEEEIGIPNYMDGTPATQSYGHVNRHHLNSANGYPNEHDSANTYMESTMSLNSDNYSLMGQQNTHASQGYNNMRPSFSNSQMLLQQPQRRFNVKVDKTIGPVILSGAPKLYTSKPEPSQIPSNDLMIKAEDILKMTTSINPLKKESKKLQPTVLPGKEMAEAVKATSKTVVVSAGGNAVAAAECAASIPNQSAKSRGKKNKKFIRTSGGQVWEDQTLSEWDEDDFRLFCGDLGNDVTDELLARTFSRYPSFQKARVVRDRRTMKTRGFGFVSFKDPADFIRATKELNGRYVGSRPIKLRKSMWKNRSLEVTKKKEKEKAALINLLTGQSS</sequence>
<dbReference type="GO" id="GO:0003729">
    <property type="term" value="F:mRNA binding"/>
    <property type="evidence" value="ECO:0007669"/>
    <property type="project" value="InterPro"/>
</dbReference>
<dbReference type="InterPro" id="IPR034215">
    <property type="entry name" value="RBM42_RRM"/>
</dbReference>
<feature type="domain" description="RRM" evidence="6">
    <location>
        <begin position="259"/>
        <end position="337"/>
    </location>
</feature>
<dbReference type="SMART" id="SM00360">
    <property type="entry name" value="RRM"/>
    <property type="match status" value="1"/>
</dbReference>
<dbReference type="InterPro" id="IPR050825">
    <property type="entry name" value="RBM42_RBP45_47-like"/>
</dbReference>
<organism evidence="7">
    <name type="scientific">Schizaphis graminum</name>
    <name type="common">Green bug aphid</name>
    <dbReference type="NCBI Taxonomy" id="13262"/>
    <lineage>
        <taxon>Eukaryota</taxon>
        <taxon>Metazoa</taxon>
        <taxon>Ecdysozoa</taxon>
        <taxon>Arthropoda</taxon>
        <taxon>Hexapoda</taxon>
        <taxon>Insecta</taxon>
        <taxon>Pterygota</taxon>
        <taxon>Neoptera</taxon>
        <taxon>Paraneoptera</taxon>
        <taxon>Hemiptera</taxon>
        <taxon>Sternorrhyncha</taxon>
        <taxon>Aphidomorpha</taxon>
        <taxon>Aphidoidea</taxon>
        <taxon>Aphididae</taxon>
        <taxon>Aphidini</taxon>
        <taxon>Schizaphis</taxon>
    </lineage>
</organism>
<dbReference type="CDD" id="cd12383">
    <property type="entry name" value="RRM_RBM42"/>
    <property type="match status" value="1"/>
</dbReference>
<evidence type="ECO:0000256" key="2">
    <source>
        <dbReference type="ARBA" id="ARBA00015192"/>
    </source>
</evidence>
<dbReference type="Pfam" id="PF00076">
    <property type="entry name" value="RRM_1"/>
    <property type="match status" value="1"/>
</dbReference>
<keyword evidence="3 5" id="KW-0694">RNA-binding</keyword>
<evidence type="ECO:0000256" key="4">
    <source>
        <dbReference type="ARBA" id="ARBA00030574"/>
    </source>
</evidence>
<evidence type="ECO:0000256" key="5">
    <source>
        <dbReference type="PROSITE-ProRule" id="PRU00176"/>
    </source>
</evidence>
<dbReference type="PROSITE" id="PS50102">
    <property type="entry name" value="RRM"/>
    <property type="match status" value="1"/>
</dbReference>